<organism evidence="2 3">
    <name type="scientific">Anopheles quadriannulatus</name>
    <name type="common">Mosquito</name>
    <dbReference type="NCBI Taxonomy" id="34691"/>
    <lineage>
        <taxon>Eukaryota</taxon>
        <taxon>Metazoa</taxon>
        <taxon>Ecdysozoa</taxon>
        <taxon>Arthropoda</taxon>
        <taxon>Hexapoda</taxon>
        <taxon>Insecta</taxon>
        <taxon>Pterygota</taxon>
        <taxon>Neoptera</taxon>
        <taxon>Endopterygota</taxon>
        <taxon>Diptera</taxon>
        <taxon>Nematocera</taxon>
        <taxon>Culicoidea</taxon>
        <taxon>Culicidae</taxon>
        <taxon>Anophelinae</taxon>
        <taxon>Anopheles</taxon>
    </lineage>
</organism>
<sequence>CCVESGSNIIQKRFDGFNIRVKIVKSRTCVVFAVNSRKKVAKKREKKRADESLYPGRRSSSTTFRNAQKGK</sequence>
<evidence type="ECO:0000313" key="3">
    <source>
        <dbReference type="Proteomes" id="UP000076407"/>
    </source>
</evidence>
<reference evidence="2" key="1">
    <citation type="submission" date="2020-05" db="UniProtKB">
        <authorList>
            <consortium name="EnsemblMetazoa"/>
        </authorList>
    </citation>
    <scope>IDENTIFICATION</scope>
    <source>
        <strain evidence="2">SANGQUA</strain>
    </source>
</reference>
<keyword evidence="3" id="KW-1185">Reference proteome</keyword>
<dbReference type="VEuPathDB" id="VectorBase:AQUA014298"/>
<evidence type="ECO:0000256" key="1">
    <source>
        <dbReference type="SAM" id="MobiDB-lite"/>
    </source>
</evidence>
<proteinExistence type="predicted"/>
<accession>A0A182XR13</accession>
<feature type="compositionally biased region" description="Polar residues" evidence="1">
    <location>
        <begin position="58"/>
        <end position="71"/>
    </location>
</feature>
<name>A0A182XR13_ANOQN</name>
<evidence type="ECO:0000313" key="2">
    <source>
        <dbReference type="EnsemblMetazoa" id="AQUA014298-PA"/>
    </source>
</evidence>
<feature type="region of interest" description="Disordered" evidence="1">
    <location>
        <begin position="43"/>
        <end position="71"/>
    </location>
</feature>
<dbReference type="EnsemblMetazoa" id="AQUA014298-RA">
    <property type="protein sequence ID" value="AQUA014298-PA"/>
    <property type="gene ID" value="AQUA014298"/>
</dbReference>
<protein>
    <submittedName>
        <fullName evidence="2">Uncharacterized protein</fullName>
    </submittedName>
</protein>
<dbReference type="Proteomes" id="UP000076407">
    <property type="component" value="Unassembled WGS sequence"/>
</dbReference>
<dbReference type="AlphaFoldDB" id="A0A182XR13"/>